<proteinExistence type="inferred from homology"/>
<evidence type="ECO:0000256" key="1">
    <source>
        <dbReference type="HAMAP-Rule" id="MF_02062"/>
    </source>
</evidence>
<feature type="transmembrane region" description="Helical" evidence="1">
    <location>
        <begin position="248"/>
        <end position="274"/>
    </location>
</feature>
<comment type="caution">
    <text evidence="3">The sequence shown here is derived from an EMBL/GenBank/DDBJ whole genome shotgun (WGS) entry which is preliminary data.</text>
</comment>
<keyword evidence="1" id="KW-0472">Membrane</keyword>
<keyword evidence="1" id="KW-0813">Transport</keyword>
<evidence type="ECO:0000256" key="2">
    <source>
        <dbReference type="SAM" id="MobiDB-lite"/>
    </source>
</evidence>
<feature type="transmembrane region" description="Helical" evidence="1">
    <location>
        <begin position="12"/>
        <end position="31"/>
    </location>
</feature>
<feature type="transmembrane region" description="Helical" evidence="1">
    <location>
        <begin position="163"/>
        <end position="186"/>
    </location>
</feature>
<keyword evidence="1" id="KW-0739">Sodium transport</keyword>
<protein>
    <recommendedName>
        <fullName evidence="1">Sodium/glutamate symporter</fullName>
    </recommendedName>
</protein>
<dbReference type="OrthoDB" id="4921038at2"/>
<name>A0A2I1MTT1_9LACT</name>
<evidence type="ECO:0000313" key="3">
    <source>
        <dbReference type="EMBL" id="PKZ23462.1"/>
    </source>
</evidence>
<sequence>MRGALMLTIEFDSIQSMGFAVLTLLFGKWIINKFPKLEEYSLPPAIVGGLIFAIVNTILRLANLMVIKIDTEYAMLFMVIYFTTIGFEASLQALVRAKGIVSKFLFVSILAIFVQNFLALGLGKAFGIPGPLALLLGSPALVGGPGTAAAVSPSIEALGFDTATSVGVIAATLGIVLGSVSGGPVASTAIKKHNLSAKDPDASANTGDRYKSHSQRQKMTGERIAVMLYGTLVVIFLGIFVTKLLNFFVGYLVGGISFPLYIGPMIVAATVRNISDARDKPILDDEALGFTSDISLNIFLSLTMVGLELWTILDMAIPMLIIIALEAIITIAFARYVVYKLMGNNYDAAVMTAGFIGFGMGSSSNAMACMQQLTKEYGPSPLAFLAVSIVGALFIDFVNIFMIYGFINFL</sequence>
<feature type="transmembrane region" description="Helical" evidence="1">
    <location>
        <begin position="43"/>
        <end position="62"/>
    </location>
</feature>
<dbReference type="HAMAP" id="MF_02062">
    <property type="entry name" value="GltS"/>
    <property type="match status" value="1"/>
</dbReference>
<dbReference type="InterPro" id="IPR004445">
    <property type="entry name" value="GltS"/>
</dbReference>
<dbReference type="PANTHER" id="PTHR36178">
    <property type="entry name" value="SLR0625 PROTEIN"/>
    <property type="match status" value="1"/>
</dbReference>
<accession>A0A2I1MTT1</accession>
<evidence type="ECO:0000313" key="4">
    <source>
        <dbReference type="Proteomes" id="UP000234239"/>
    </source>
</evidence>
<dbReference type="Proteomes" id="UP000234239">
    <property type="component" value="Unassembled WGS sequence"/>
</dbReference>
<keyword evidence="1" id="KW-1133">Transmembrane helix</keyword>
<feature type="transmembrane region" description="Helical" evidence="1">
    <location>
        <begin position="74"/>
        <end position="94"/>
    </location>
</feature>
<dbReference type="EMBL" id="PKGY01000001">
    <property type="protein sequence ID" value="PKZ23462.1"/>
    <property type="molecule type" value="Genomic_DNA"/>
</dbReference>
<dbReference type="GO" id="GO:0015813">
    <property type="term" value="P:L-glutamate transmembrane transport"/>
    <property type="evidence" value="ECO:0007669"/>
    <property type="project" value="InterPro"/>
</dbReference>
<comment type="similarity">
    <text evidence="1">Belongs to the glutamate:Na(+) symporter (ESS) (TC 2.A.27) family.</text>
</comment>
<feature type="transmembrane region" description="Helical" evidence="1">
    <location>
        <begin position="224"/>
        <end position="242"/>
    </location>
</feature>
<dbReference type="AlphaFoldDB" id="A0A2I1MTT1"/>
<reference evidence="3 4" key="1">
    <citation type="submission" date="2017-12" db="EMBL/GenBank/DDBJ databases">
        <title>Phylogenetic diversity of female urinary microbiome.</title>
        <authorList>
            <person name="Thomas-White K."/>
            <person name="Wolfe A.J."/>
        </authorList>
    </citation>
    <scope>NUCLEOTIDE SEQUENCE [LARGE SCALE GENOMIC DNA]</scope>
    <source>
        <strain evidence="3 4">UMB0139</strain>
    </source>
</reference>
<keyword evidence="1" id="KW-0406">Ion transport</keyword>
<gene>
    <name evidence="3" type="ORF">CYJ28_02600</name>
</gene>
<keyword evidence="1" id="KW-1003">Cell membrane</keyword>
<comment type="function">
    <text evidence="1">Catalyzes the sodium-dependent transport of glutamate.</text>
</comment>
<feature type="transmembrane region" description="Helical" evidence="1">
    <location>
        <begin position="100"/>
        <end position="120"/>
    </location>
</feature>
<feature type="transmembrane region" description="Helical" evidence="1">
    <location>
        <begin position="294"/>
        <end position="313"/>
    </location>
</feature>
<dbReference type="GO" id="GO:0015501">
    <property type="term" value="F:glutamate:sodium symporter activity"/>
    <property type="evidence" value="ECO:0007669"/>
    <property type="project" value="UniProtKB-UniRule"/>
</dbReference>
<dbReference type="PANTHER" id="PTHR36178:SF1">
    <property type="entry name" value="SODIUM_GLUTAMATE SYMPORTER"/>
    <property type="match status" value="1"/>
</dbReference>
<keyword evidence="1" id="KW-0915">Sodium</keyword>
<feature type="transmembrane region" description="Helical" evidence="1">
    <location>
        <begin position="319"/>
        <end position="338"/>
    </location>
</feature>
<keyword evidence="1" id="KW-0029">Amino-acid transport</keyword>
<dbReference type="Pfam" id="PF03616">
    <property type="entry name" value="Glt_symporter"/>
    <property type="match status" value="1"/>
</dbReference>
<feature type="transmembrane region" description="Helical" evidence="1">
    <location>
        <begin position="382"/>
        <end position="407"/>
    </location>
</feature>
<keyword evidence="1" id="KW-0812">Transmembrane</keyword>
<comment type="subcellular location">
    <subcellularLocation>
        <location evidence="1">Cell membrane</location>
        <topology evidence="1">Multi-pass membrane protein</topology>
    </subcellularLocation>
</comment>
<feature type="transmembrane region" description="Helical" evidence="1">
    <location>
        <begin position="132"/>
        <end position="151"/>
    </location>
</feature>
<feature type="region of interest" description="Disordered" evidence="2">
    <location>
        <begin position="197"/>
        <end position="216"/>
    </location>
</feature>
<organism evidence="3 4">
    <name type="scientific">Aerococcus sanguinicola</name>
    <dbReference type="NCBI Taxonomy" id="119206"/>
    <lineage>
        <taxon>Bacteria</taxon>
        <taxon>Bacillati</taxon>
        <taxon>Bacillota</taxon>
        <taxon>Bacilli</taxon>
        <taxon>Lactobacillales</taxon>
        <taxon>Aerococcaceae</taxon>
        <taxon>Aerococcus</taxon>
    </lineage>
</organism>
<feature type="transmembrane region" description="Helical" evidence="1">
    <location>
        <begin position="345"/>
        <end position="362"/>
    </location>
</feature>
<keyword evidence="1" id="KW-0769">Symport</keyword>
<dbReference type="GO" id="GO:0005886">
    <property type="term" value="C:plasma membrane"/>
    <property type="evidence" value="ECO:0007669"/>
    <property type="project" value="UniProtKB-SubCell"/>
</dbReference>